<evidence type="ECO:0000256" key="1">
    <source>
        <dbReference type="SAM" id="MobiDB-lite"/>
    </source>
</evidence>
<name>A0A8R7UN54_TRIUA</name>
<dbReference type="AlphaFoldDB" id="A0A8R7UN54"/>
<reference evidence="2" key="3">
    <citation type="submission" date="2022-06" db="UniProtKB">
        <authorList>
            <consortium name="EnsemblPlants"/>
        </authorList>
    </citation>
    <scope>IDENTIFICATION</scope>
</reference>
<dbReference type="EnsemblPlants" id="TuG1812G0600000563.01.T01">
    <property type="protein sequence ID" value="TuG1812G0600000563.01.T01.cds383160"/>
    <property type="gene ID" value="TuG1812G0600000563.01"/>
</dbReference>
<keyword evidence="3" id="KW-1185">Reference proteome</keyword>
<accession>A0A8R7UN54</accession>
<reference evidence="2" key="2">
    <citation type="submission" date="2018-03" db="EMBL/GenBank/DDBJ databases">
        <title>The Triticum urartu genome reveals the dynamic nature of wheat genome evolution.</title>
        <authorList>
            <person name="Ling H."/>
            <person name="Ma B."/>
            <person name="Shi X."/>
            <person name="Liu H."/>
            <person name="Dong L."/>
            <person name="Sun H."/>
            <person name="Cao Y."/>
            <person name="Gao Q."/>
            <person name="Zheng S."/>
            <person name="Li Y."/>
            <person name="Yu Y."/>
            <person name="Du H."/>
            <person name="Qi M."/>
            <person name="Li Y."/>
            <person name="Yu H."/>
            <person name="Cui Y."/>
            <person name="Wang N."/>
            <person name="Chen C."/>
            <person name="Wu H."/>
            <person name="Zhao Y."/>
            <person name="Zhang J."/>
            <person name="Li Y."/>
            <person name="Zhou W."/>
            <person name="Zhang B."/>
            <person name="Hu W."/>
            <person name="Eijk M."/>
            <person name="Tang J."/>
            <person name="Witsenboer H."/>
            <person name="Zhao S."/>
            <person name="Li Z."/>
            <person name="Zhang A."/>
            <person name="Wang D."/>
            <person name="Liang C."/>
        </authorList>
    </citation>
    <scope>NUCLEOTIDE SEQUENCE [LARGE SCALE GENOMIC DNA]</scope>
    <source>
        <strain evidence="2">cv. G1812</strain>
    </source>
</reference>
<feature type="region of interest" description="Disordered" evidence="1">
    <location>
        <begin position="15"/>
        <end position="39"/>
    </location>
</feature>
<organism evidence="2 3">
    <name type="scientific">Triticum urartu</name>
    <name type="common">Red wild einkorn</name>
    <name type="synonym">Crithodium urartu</name>
    <dbReference type="NCBI Taxonomy" id="4572"/>
    <lineage>
        <taxon>Eukaryota</taxon>
        <taxon>Viridiplantae</taxon>
        <taxon>Streptophyta</taxon>
        <taxon>Embryophyta</taxon>
        <taxon>Tracheophyta</taxon>
        <taxon>Spermatophyta</taxon>
        <taxon>Magnoliopsida</taxon>
        <taxon>Liliopsida</taxon>
        <taxon>Poales</taxon>
        <taxon>Poaceae</taxon>
        <taxon>BOP clade</taxon>
        <taxon>Pooideae</taxon>
        <taxon>Triticodae</taxon>
        <taxon>Triticeae</taxon>
        <taxon>Triticinae</taxon>
        <taxon>Triticum</taxon>
    </lineage>
</organism>
<dbReference type="Gramene" id="TuG1812G0600000563.01.T01">
    <property type="protein sequence ID" value="TuG1812G0600000563.01.T01.cds383160"/>
    <property type="gene ID" value="TuG1812G0600000563.01"/>
</dbReference>
<reference evidence="3" key="1">
    <citation type="journal article" date="2013" name="Nature">
        <title>Draft genome of the wheat A-genome progenitor Triticum urartu.</title>
        <authorList>
            <person name="Ling H.Q."/>
            <person name="Zhao S."/>
            <person name="Liu D."/>
            <person name="Wang J."/>
            <person name="Sun H."/>
            <person name="Zhang C."/>
            <person name="Fan H."/>
            <person name="Li D."/>
            <person name="Dong L."/>
            <person name="Tao Y."/>
            <person name="Gao C."/>
            <person name="Wu H."/>
            <person name="Li Y."/>
            <person name="Cui Y."/>
            <person name="Guo X."/>
            <person name="Zheng S."/>
            <person name="Wang B."/>
            <person name="Yu K."/>
            <person name="Liang Q."/>
            <person name="Yang W."/>
            <person name="Lou X."/>
            <person name="Chen J."/>
            <person name="Feng M."/>
            <person name="Jian J."/>
            <person name="Zhang X."/>
            <person name="Luo G."/>
            <person name="Jiang Y."/>
            <person name="Liu J."/>
            <person name="Wang Z."/>
            <person name="Sha Y."/>
            <person name="Zhang B."/>
            <person name="Wu H."/>
            <person name="Tang D."/>
            <person name="Shen Q."/>
            <person name="Xue P."/>
            <person name="Zou S."/>
            <person name="Wang X."/>
            <person name="Liu X."/>
            <person name="Wang F."/>
            <person name="Yang Y."/>
            <person name="An X."/>
            <person name="Dong Z."/>
            <person name="Zhang K."/>
            <person name="Zhang X."/>
            <person name="Luo M.C."/>
            <person name="Dvorak J."/>
            <person name="Tong Y."/>
            <person name="Wang J."/>
            <person name="Yang H."/>
            <person name="Li Z."/>
            <person name="Wang D."/>
            <person name="Zhang A."/>
            <person name="Wang J."/>
        </authorList>
    </citation>
    <scope>NUCLEOTIDE SEQUENCE</scope>
    <source>
        <strain evidence="3">cv. G1812</strain>
    </source>
</reference>
<protein>
    <submittedName>
        <fullName evidence="2">Uncharacterized protein</fullName>
    </submittedName>
</protein>
<evidence type="ECO:0000313" key="3">
    <source>
        <dbReference type="Proteomes" id="UP000015106"/>
    </source>
</evidence>
<sequence>MFEMIHDMAHLIGNLRDSGGGEDPIHEDVEPGSVDPLLKEKKRDADAFRQFIADDSEELYPGCTQPS</sequence>
<dbReference type="Proteomes" id="UP000015106">
    <property type="component" value="Chromosome 6"/>
</dbReference>
<evidence type="ECO:0000313" key="2">
    <source>
        <dbReference type="EnsemblPlants" id="TuG1812G0600000563.01.T01.cds383160"/>
    </source>
</evidence>
<proteinExistence type="predicted"/>